<dbReference type="GO" id="GO:0055085">
    <property type="term" value="P:transmembrane transport"/>
    <property type="evidence" value="ECO:0007669"/>
    <property type="project" value="InterPro"/>
</dbReference>
<feature type="transmembrane region" description="Helical" evidence="2">
    <location>
        <begin position="21"/>
        <end position="40"/>
    </location>
</feature>
<accession>A0A2P7AY48</accession>
<dbReference type="EMBL" id="PGGM01000016">
    <property type="protein sequence ID" value="PSH59135.1"/>
    <property type="molecule type" value="Genomic_DNA"/>
</dbReference>
<evidence type="ECO:0000313" key="4">
    <source>
        <dbReference type="Proteomes" id="UP000241764"/>
    </source>
</evidence>
<name>A0A2P7AY48_9HYPH</name>
<feature type="region of interest" description="Disordered" evidence="1">
    <location>
        <begin position="122"/>
        <end position="145"/>
    </location>
</feature>
<dbReference type="AlphaFoldDB" id="A0A2P7AY48"/>
<proteinExistence type="predicted"/>
<dbReference type="InterPro" id="IPR007251">
    <property type="entry name" value="Iron_permease_Fet4"/>
</dbReference>
<feature type="transmembrane region" description="Helical" evidence="2">
    <location>
        <begin position="46"/>
        <end position="65"/>
    </location>
</feature>
<comment type="caution">
    <text evidence="3">The sequence shown here is derived from an EMBL/GenBank/DDBJ whole genome shotgun (WGS) entry which is preliminary data.</text>
</comment>
<keyword evidence="2" id="KW-0472">Membrane</keyword>
<sequence length="145" mass="16071">MSGKLFTRIANEIAFAAGKPIAFILCCLIVVVWGISGPIFGFSDTWQLIINTGTTIITFLMVFLIQNTQNRDGIAIQAKLDELVRVSEAKNTFIGIEHLTEEEVEKFRKQCEAAAKKADKELAQRAAKKTQRVSPSRTSRAKARA</sequence>
<gene>
    <name evidence="3" type="ORF">CU103_26180</name>
</gene>
<keyword evidence="2" id="KW-1133">Transmembrane helix</keyword>
<evidence type="ECO:0000256" key="1">
    <source>
        <dbReference type="SAM" id="MobiDB-lite"/>
    </source>
</evidence>
<protein>
    <submittedName>
        <fullName evidence="3">Iron permease</fullName>
    </submittedName>
</protein>
<dbReference type="Pfam" id="PF04120">
    <property type="entry name" value="Iron_permease"/>
    <property type="match status" value="1"/>
</dbReference>
<evidence type="ECO:0000256" key="2">
    <source>
        <dbReference type="SAM" id="Phobius"/>
    </source>
</evidence>
<dbReference type="OrthoDB" id="119761at2"/>
<dbReference type="Proteomes" id="UP000241764">
    <property type="component" value="Unassembled WGS sequence"/>
</dbReference>
<evidence type="ECO:0000313" key="3">
    <source>
        <dbReference type="EMBL" id="PSH59135.1"/>
    </source>
</evidence>
<keyword evidence="4" id="KW-1185">Reference proteome</keyword>
<dbReference type="RefSeq" id="WP_106666963.1">
    <property type="nucleotide sequence ID" value="NZ_PGGM01000016.1"/>
</dbReference>
<reference evidence="4" key="1">
    <citation type="submission" date="2017-11" db="EMBL/GenBank/DDBJ databases">
        <authorList>
            <person name="Kuznetsova I."/>
            <person name="Sazanova A."/>
            <person name="Chirak E."/>
            <person name="Safronova V."/>
            <person name="Willems A."/>
        </authorList>
    </citation>
    <scope>NUCLEOTIDE SEQUENCE [LARGE SCALE GENOMIC DNA]</scope>
    <source>
        <strain evidence="4">CCBAU 03422</strain>
    </source>
</reference>
<keyword evidence="2" id="KW-0812">Transmembrane</keyword>
<organism evidence="3 4">
    <name type="scientific">Phyllobacterium sophorae</name>
    <dbReference type="NCBI Taxonomy" id="1520277"/>
    <lineage>
        <taxon>Bacteria</taxon>
        <taxon>Pseudomonadati</taxon>
        <taxon>Pseudomonadota</taxon>
        <taxon>Alphaproteobacteria</taxon>
        <taxon>Hyphomicrobiales</taxon>
        <taxon>Phyllobacteriaceae</taxon>
        <taxon>Phyllobacterium</taxon>
    </lineage>
</organism>